<dbReference type="SUPFAM" id="SSF51161">
    <property type="entry name" value="Trimeric LpxA-like enzymes"/>
    <property type="match status" value="1"/>
</dbReference>
<name>A0A8J7I0P5_9NOST</name>
<evidence type="ECO:0000313" key="5">
    <source>
        <dbReference type="EMBL" id="MBH8566039.1"/>
    </source>
</evidence>
<keyword evidence="2" id="KW-0808">Transferase</keyword>
<evidence type="ECO:0000313" key="6">
    <source>
        <dbReference type="Proteomes" id="UP000632766"/>
    </source>
</evidence>
<dbReference type="Proteomes" id="UP000632766">
    <property type="component" value="Unassembled WGS sequence"/>
</dbReference>
<dbReference type="InterPro" id="IPR045304">
    <property type="entry name" value="LbH_SAT"/>
</dbReference>
<gene>
    <name evidence="5" type="ORF">I8748_28410</name>
</gene>
<dbReference type="Pfam" id="PF00132">
    <property type="entry name" value="Hexapep"/>
    <property type="match status" value="1"/>
</dbReference>
<dbReference type="InterPro" id="IPR018357">
    <property type="entry name" value="Hexapep_transf_CS"/>
</dbReference>
<evidence type="ECO:0000256" key="4">
    <source>
        <dbReference type="ARBA" id="ARBA00023315"/>
    </source>
</evidence>
<dbReference type="PROSITE" id="PS00101">
    <property type="entry name" value="HEXAPEP_TRANSFERASES"/>
    <property type="match status" value="1"/>
</dbReference>
<dbReference type="EMBL" id="JAECZC010000081">
    <property type="protein sequence ID" value="MBH8566039.1"/>
    <property type="molecule type" value="Genomic_DNA"/>
</dbReference>
<comment type="similarity">
    <text evidence="1">Belongs to the transferase hexapeptide repeat family.</text>
</comment>
<dbReference type="Gene3D" id="2.160.10.10">
    <property type="entry name" value="Hexapeptide repeat proteins"/>
    <property type="match status" value="1"/>
</dbReference>
<organism evidence="5 6">
    <name type="scientific">Amazonocrinis nigriterrae CENA67</name>
    <dbReference type="NCBI Taxonomy" id="2794033"/>
    <lineage>
        <taxon>Bacteria</taxon>
        <taxon>Bacillati</taxon>
        <taxon>Cyanobacteriota</taxon>
        <taxon>Cyanophyceae</taxon>
        <taxon>Nostocales</taxon>
        <taxon>Nostocaceae</taxon>
        <taxon>Amazonocrinis</taxon>
        <taxon>Amazonocrinis nigriterrae</taxon>
    </lineage>
</organism>
<dbReference type="GO" id="GO:0031470">
    <property type="term" value="C:carboxysome"/>
    <property type="evidence" value="ECO:0007669"/>
    <property type="project" value="UniProtKB-ARBA"/>
</dbReference>
<dbReference type="InterPro" id="IPR001451">
    <property type="entry name" value="Hexapep"/>
</dbReference>
<keyword evidence="6" id="KW-1185">Reference proteome</keyword>
<dbReference type="InterPro" id="IPR011004">
    <property type="entry name" value="Trimer_LpxA-like_sf"/>
</dbReference>
<evidence type="ECO:0000256" key="1">
    <source>
        <dbReference type="ARBA" id="ARBA00007274"/>
    </source>
</evidence>
<protein>
    <submittedName>
        <fullName evidence="5">Serine acetyltransferase</fullName>
    </submittedName>
</protein>
<evidence type="ECO:0000256" key="3">
    <source>
        <dbReference type="ARBA" id="ARBA00022737"/>
    </source>
</evidence>
<evidence type="ECO:0000256" key="2">
    <source>
        <dbReference type="ARBA" id="ARBA00022679"/>
    </source>
</evidence>
<dbReference type="RefSeq" id="WP_198127811.1">
    <property type="nucleotide sequence ID" value="NZ_JAECZC010000081.1"/>
</dbReference>
<comment type="caution">
    <text evidence="5">The sequence shown here is derived from an EMBL/GenBank/DDBJ whole genome shotgun (WGS) entry which is preliminary data.</text>
</comment>
<dbReference type="PANTHER" id="PTHR42811">
    <property type="entry name" value="SERINE ACETYLTRANSFERASE"/>
    <property type="match status" value="1"/>
</dbReference>
<dbReference type="CDD" id="cd03354">
    <property type="entry name" value="LbH_SAT"/>
    <property type="match status" value="1"/>
</dbReference>
<keyword evidence="4" id="KW-0012">Acyltransferase</keyword>
<reference evidence="5 6" key="1">
    <citation type="journal article" date="2021" name="Int. J. Syst. Evol. Microbiol.">
        <title>Amazonocrinis nigriterrae gen. nov., sp. nov., Atlanticothrix silvestris gen. nov., sp. nov. and Dendronalium phyllosphericum gen. nov., sp. nov., nostocacean cyanobacteria from Brazilian environments.</title>
        <authorList>
            <person name="Alvarenga D.O."/>
            <person name="Andreote A.P.D."/>
            <person name="Branco L.H.Z."/>
            <person name="Delbaje E."/>
            <person name="Cruz R.B."/>
            <person name="Varani A.M."/>
            <person name="Fiore M.F."/>
        </authorList>
    </citation>
    <scope>NUCLEOTIDE SEQUENCE [LARGE SCALE GENOMIC DNA]</scope>
    <source>
        <strain evidence="5 6">CENA67</strain>
    </source>
</reference>
<dbReference type="GO" id="GO:0016746">
    <property type="term" value="F:acyltransferase activity"/>
    <property type="evidence" value="ECO:0007669"/>
    <property type="project" value="UniProtKB-KW"/>
</dbReference>
<keyword evidence="3" id="KW-0677">Repeat</keyword>
<dbReference type="AlphaFoldDB" id="A0A8J7I0P5"/>
<sequence length="185" mass="20342">MKNKINYLLQDWQINQDTSFKSRLVLVMFRLNKIVINFPFVGQKISKLYCLFYQFIVEYILGIELPWDTKIGSNLKLIHGYGLVVNHETVIGANCTLRHSTTIGNKKLPDGSISASPQIGNNVDIGSNVVIIGPIKLGDNAVIGAGSVVVKDVPQSAVVAGNPAKIIRLINSSSTELYTRDLEKS</sequence>
<dbReference type="GO" id="GO:0043886">
    <property type="term" value="F:structural constituent of carboxysome shell"/>
    <property type="evidence" value="ECO:0007669"/>
    <property type="project" value="UniProtKB-ARBA"/>
</dbReference>
<proteinExistence type="inferred from homology"/>
<accession>A0A8J7I0P5</accession>